<keyword evidence="3" id="KW-0378">Hydrolase</keyword>
<sequence length="1225" mass="140924">MDNKINKKARDKFQQRITKGMIGPGSDTWGLPDEEEIISNQTPIQRYFSGILFPERDLKACPTQLALDDAEIQNQTEPTDDSDKISPAFEQSEDEDNKQEVSESEEDRVSKTNFFPTNIGLSVCLPSSISEIDLLISFGLYYQPKNKDVKIKISEEGYRSFFGEKIPFQLPFKEILRYDDGFMFLDRELKGDLGGKKPRSEEYLAFDQFNSKDNLKDSNARYFIDYLEKLTNIGRIWKRRDFKQNLTIRLKDTVKPIEIPFVSGAHPKTKVGYNVKIIQQDDRQYVKIQLVNLSEKQPANRYSNRNENLNLKSIFQAEIKLTSNNFLPYKEFASDKLMLDDEAKEIDFIYRSINSYAIGHNCSTSWNEDLAEIKTTFMPVLDIKDVTNSFNTGDKKLQHALALKNLTVWGFDQLQVIDHLIYFAQKYGDWINLQDEQNKKEKQREPGEQIIWRQKQNYKRLLDNIEILRNEEVFKAFQIANTSMYIQLIISNDVDFANTEKELSKASIENLNNLEFFKNYDAQSRMDEGKIRFIPTYRPFQLAFLLLNIEGIVYPDCDARKNIVDLIWFPTGGGKTEAYLAVTGLAITFRRMTNKKGYEGTTVIMRYTLRLLTAQQFERASKLITALEFLRKQKEFSAFLKDEPISIGLWVGMGSTPNKLKDAKSQIEEIDNECEKINRKGELIGSPQEKNTFQINSCPWCGTKLITQKANKDGKTIWVHGFRDSKNDFKIICNNIHCTCSRGIPVQVIDELLYEKPPTLLFGTVDKFAMLSWQEKAHKFFNSLDPDKLPPDLIIQDELHLLSGPLGSITGIFESIIEILATKEDGGRTPKIIASTATTRNTEHQVQRLYGNRKVNVFPPSGINYNDSFFASESESSNRRYLGFMPTGKTSVDTQLQILAHLLVARLEVFTNKITKFEINNYWTIVSYYNSLKDVGRTFNKVGDEISSFTSALQNQLLTELGSDKRELAFNYNGLSNRTKELTSRIESNKIKSVLNEIEQPFSIDMIEKSATGNTYLRGVVDLVLATNMISVGIDISRLNIMLMNGMPKNIAEYIQASSRVGRSTKGLVVSLMNPNRAREKSYFENFNNFHQAFYQSVEPLSITPFTENTIEKMLSSLIVSYVRNKVPGMARNGDVVNFRKEMLAPLKRSIKQRFSEDPHATHLFETSLDHLANDWLERIHKAGIKEYKQLLKRPSEKDVEQDWVLMQSMREIDANTFINIKEVF</sequence>
<evidence type="ECO:0000256" key="1">
    <source>
        <dbReference type="SAM" id="MobiDB-lite"/>
    </source>
</evidence>
<keyword evidence="3" id="KW-0547">Nucleotide-binding</keyword>
<dbReference type="SMART" id="SM00490">
    <property type="entry name" value="HELICc"/>
    <property type="match status" value="1"/>
</dbReference>
<feature type="compositionally biased region" description="Acidic residues" evidence="1">
    <location>
        <begin position="91"/>
        <end position="106"/>
    </location>
</feature>
<dbReference type="Pfam" id="PF00271">
    <property type="entry name" value="Helicase_C"/>
    <property type="match status" value="1"/>
</dbReference>
<dbReference type="EMBL" id="CP002693">
    <property type="protein sequence ID" value="AEE54567.1"/>
    <property type="molecule type" value="Genomic_DNA"/>
</dbReference>
<dbReference type="GO" id="GO:0006289">
    <property type="term" value="P:nucleotide-excision repair"/>
    <property type="evidence" value="ECO:0007669"/>
    <property type="project" value="TreeGrafter"/>
</dbReference>
<dbReference type="HOGENOM" id="CLU_004880_0_0_10"/>
<dbReference type="AlphaFoldDB" id="F4L859"/>
<organism evidence="3 4">
    <name type="scientific">Haliscomenobacter hydrossis (strain ATCC 27775 / DSM 1100 / LMG 10767 / O)</name>
    <dbReference type="NCBI Taxonomy" id="760192"/>
    <lineage>
        <taxon>Bacteria</taxon>
        <taxon>Pseudomonadati</taxon>
        <taxon>Bacteroidota</taxon>
        <taxon>Saprospiria</taxon>
        <taxon>Saprospirales</taxon>
        <taxon>Haliscomenobacteraceae</taxon>
        <taxon>Haliscomenobacter</taxon>
    </lineage>
</organism>
<name>F4L859_HALH1</name>
<feature type="region of interest" description="Disordered" evidence="1">
    <location>
        <begin position="1"/>
        <end position="33"/>
    </location>
</feature>
<keyword evidence="4" id="KW-1185">Reference proteome</keyword>
<reference evidence="3 4" key="1">
    <citation type="journal article" date="2011" name="Stand. Genomic Sci.">
        <title>Complete genome sequence of Haliscomenobacter hydrossis type strain (O).</title>
        <authorList>
            <consortium name="US DOE Joint Genome Institute (JGI-PGF)"/>
            <person name="Daligault H."/>
            <person name="Lapidus A."/>
            <person name="Zeytun A."/>
            <person name="Nolan M."/>
            <person name="Lucas S."/>
            <person name="Del Rio T.G."/>
            <person name="Tice H."/>
            <person name="Cheng J.F."/>
            <person name="Tapia R."/>
            <person name="Han C."/>
            <person name="Goodwin L."/>
            <person name="Pitluck S."/>
            <person name="Liolios K."/>
            <person name="Pagani I."/>
            <person name="Ivanova N."/>
            <person name="Huntemann M."/>
            <person name="Mavromatis K."/>
            <person name="Mikhailova N."/>
            <person name="Pati A."/>
            <person name="Chen A."/>
            <person name="Palaniappan K."/>
            <person name="Land M."/>
            <person name="Hauser L."/>
            <person name="Brambilla E.M."/>
            <person name="Rohde M."/>
            <person name="Verbarg S."/>
            <person name="Goker M."/>
            <person name="Bristow J."/>
            <person name="Eisen J.A."/>
            <person name="Markowitz V."/>
            <person name="Hugenholtz P."/>
            <person name="Kyrpides N.C."/>
            <person name="Klenk H.P."/>
            <person name="Woyke T."/>
        </authorList>
    </citation>
    <scope>NUCLEOTIDE SEQUENCE [LARGE SCALE GENOMIC DNA]</scope>
    <source>
        <strain evidence="4">ATCC 27775 / DSM 1100 / LMG 10767 / O</strain>
        <plasmid evidence="4">Plasmid pHALHY02</plasmid>
    </source>
</reference>
<dbReference type="CDD" id="cd18785">
    <property type="entry name" value="SF2_C"/>
    <property type="match status" value="1"/>
</dbReference>
<gene>
    <name evidence="3" type="ordered locus">Halhy_6753</name>
</gene>
<geneLocation type="plasmid" evidence="3 4">
    <name>pHALHY02</name>
</geneLocation>
<protein>
    <submittedName>
        <fullName evidence="3">Helicase domain-containing protein</fullName>
    </submittedName>
</protein>
<dbReference type="GO" id="GO:0036297">
    <property type="term" value="P:interstrand cross-link repair"/>
    <property type="evidence" value="ECO:0007669"/>
    <property type="project" value="TreeGrafter"/>
</dbReference>
<dbReference type="Proteomes" id="UP000008461">
    <property type="component" value="Plasmid pHALHY02"/>
</dbReference>
<evidence type="ECO:0000259" key="2">
    <source>
        <dbReference type="PROSITE" id="PS51194"/>
    </source>
</evidence>
<feature type="domain" description="Helicase C-terminal" evidence="2">
    <location>
        <begin position="953"/>
        <end position="1102"/>
    </location>
</feature>
<dbReference type="PROSITE" id="PS51194">
    <property type="entry name" value="HELICASE_CTER"/>
    <property type="match status" value="1"/>
</dbReference>
<reference key="2">
    <citation type="submission" date="2011-04" db="EMBL/GenBank/DDBJ databases">
        <title>Complete sequence of plasmid 2 of Haliscomenobacter hydrossis DSM 1100.</title>
        <authorList>
            <consortium name="US DOE Joint Genome Institute (JGI-PGF)"/>
            <person name="Lucas S."/>
            <person name="Han J."/>
            <person name="Lapidus A."/>
            <person name="Bruce D."/>
            <person name="Goodwin L."/>
            <person name="Pitluck S."/>
            <person name="Peters L."/>
            <person name="Kyrpides N."/>
            <person name="Mavromatis K."/>
            <person name="Ivanova N."/>
            <person name="Ovchinnikova G."/>
            <person name="Pagani I."/>
            <person name="Daligault H."/>
            <person name="Detter J.C."/>
            <person name="Han C."/>
            <person name="Land M."/>
            <person name="Hauser L."/>
            <person name="Markowitz V."/>
            <person name="Cheng J.-F."/>
            <person name="Hugenholtz P."/>
            <person name="Woyke T."/>
            <person name="Wu D."/>
            <person name="Verbarg S."/>
            <person name="Frueling A."/>
            <person name="Brambilla E."/>
            <person name="Klenk H.-P."/>
            <person name="Eisen J.A."/>
        </authorList>
    </citation>
    <scope>NUCLEOTIDE SEQUENCE</scope>
    <source>
        <strain>DSM 1100</strain>
    </source>
</reference>
<dbReference type="InterPro" id="IPR001650">
    <property type="entry name" value="Helicase_C-like"/>
</dbReference>
<evidence type="ECO:0000313" key="3">
    <source>
        <dbReference type="EMBL" id="AEE54567.1"/>
    </source>
</evidence>
<feature type="compositionally biased region" description="Basic residues" evidence="1">
    <location>
        <begin position="1"/>
        <end position="10"/>
    </location>
</feature>
<dbReference type="SUPFAM" id="SSF52540">
    <property type="entry name" value="P-loop containing nucleoside triphosphate hydrolases"/>
    <property type="match status" value="2"/>
</dbReference>
<keyword evidence="3" id="KW-0347">Helicase</keyword>
<dbReference type="KEGG" id="hhy:Halhy_6753"/>
<accession>F4L859</accession>
<feature type="region of interest" description="Disordered" evidence="1">
    <location>
        <begin position="72"/>
        <end position="109"/>
    </location>
</feature>
<keyword evidence="3" id="KW-0614">Plasmid</keyword>
<dbReference type="PANTHER" id="PTHR47957">
    <property type="entry name" value="ATP-DEPENDENT HELICASE HRQ1"/>
    <property type="match status" value="1"/>
</dbReference>
<dbReference type="GO" id="GO:0043138">
    <property type="term" value="F:3'-5' DNA helicase activity"/>
    <property type="evidence" value="ECO:0007669"/>
    <property type="project" value="TreeGrafter"/>
</dbReference>
<evidence type="ECO:0000313" key="4">
    <source>
        <dbReference type="Proteomes" id="UP000008461"/>
    </source>
</evidence>
<keyword evidence="3" id="KW-0067">ATP-binding</keyword>
<dbReference type="InterPro" id="IPR027417">
    <property type="entry name" value="P-loop_NTPase"/>
</dbReference>
<proteinExistence type="predicted"/>
<dbReference type="Gene3D" id="3.40.50.300">
    <property type="entry name" value="P-loop containing nucleotide triphosphate hydrolases"/>
    <property type="match status" value="2"/>
</dbReference>
<dbReference type="PANTHER" id="PTHR47957:SF3">
    <property type="entry name" value="ATP-DEPENDENT HELICASE HRQ1"/>
    <property type="match status" value="1"/>
</dbReference>